<dbReference type="GO" id="GO:0022857">
    <property type="term" value="F:transmembrane transporter activity"/>
    <property type="evidence" value="ECO:0007669"/>
    <property type="project" value="InterPro"/>
</dbReference>
<keyword evidence="2" id="KW-1003">Cell membrane</keyword>
<feature type="transmembrane region" description="Helical" evidence="6">
    <location>
        <begin position="117"/>
        <end position="138"/>
    </location>
</feature>
<feature type="transmembrane region" description="Helical" evidence="6">
    <location>
        <begin position="322"/>
        <end position="341"/>
    </location>
</feature>
<evidence type="ECO:0000256" key="3">
    <source>
        <dbReference type="ARBA" id="ARBA00022692"/>
    </source>
</evidence>
<keyword evidence="4 6" id="KW-1133">Transmembrane helix</keyword>
<dbReference type="AlphaFoldDB" id="A0A9D1MPS9"/>
<comment type="subcellular location">
    <subcellularLocation>
        <location evidence="1">Cell membrane</location>
        <topology evidence="1">Multi-pass membrane protein</topology>
    </subcellularLocation>
</comment>
<evidence type="ECO:0000256" key="6">
    <source>
        <dbReference type="SAM" id="Phobius"/>
    </source>
</evidence>
<dbReference type="PANTHER" id="PTHR47089:SF1">
    <property type="entry name" value="GUANOSINE ABC TRANSPORTER PERMEASE PROTEIN NUPP"/>
    <property type="match status" value="1"/>
</dbReference>
<dbReference type="CDD" id="cd06580">
    <property type="entry name" value="TM_PBP1_transp_TpRbsC_like"/>
    <property type="match status" value="1"/>
</dbReference>
<dbReference type="EMBL" id="DVNI01000036">
    <property type="protein sequence ID" value="HIU63914.1"/>
    <property type="molecule type" value="Genomic_DNA"/>
</dbReference>
<feature type="transmembrane region" description="Helical" evidence="6">
    <location>
        <begin position="63"/>
        <end position="81"/>
    </location>
</feature>
<keyword evidence="3 6" id="KW-0812">Transmembrane</keyword>
<dbReference type="GO" id="GO:0005886">
    <property type="term" value="C:plasma membrane"/>
    <property type="evidence" value="ECO:0007669"/>
    <property type="project" value="UniProtKB-SubCell"/>
</dbReference>
<gene>
    <name evidence="7" type="ORF">IAB06_02560</name>
</gene>
<accession>A0A9D1MPS9</accession>
<feature type="transmembrane region" description="Helical" evidence="6">
    <location>
        <begin position="93"/>
        <end position="111"/>
    </location>
</feature>
<reference evidence="7" key="1">
    <citation type="submission" date="2020-10" db="EMBL/GenBank/DDBJ databases">
        <authorList>
            <person name="Gilroy R."/>
        </authorList>
    </citation>
    <scope>NUCLEOTIDE SEQUENCE</scope>
    <source>
        <strain evidence="7">CHK160-1198</strain>
    </source>
</reference>
<evidence type="ECO:0000313" key="7">
    <source>
        <dbReference type="EMBL" id="HIU63914.1"/>
    </source>
</evidence>
<feature type="transmembrane region" description="Helical" evidence="6">
    <location>
        <begin position="197"/>
        <end position="215"/>
    </location>
</feature>
<feature type="transmembrane region" description="Helical" evidence="6">
    <location>
        <begin position="288"/>
        <end position="310"/>
    </location>
</feature>
<name>A0A9D1MPS9_9FIRM</name>
<dbReference type="Proteomes" id="UP000824099">
    <property type="component" value="Unassembled WGS sequence"/>
</dbReference>
<evidence type="ECO:0000256" key="4">
    <source>
        <dbReference type="ARBA" id="ARBA00022989"/>
    </source>
</evidence>
<protein>
    <submittedName>
        <fullName evidence="7">ABC transporter permease</fullName>
    </submittedName>
</protein>
<organism evidence="7 8">
    <name type="scientific">Candidatus Avacidaminococcus intestinavium</name>
    <dbReference type="NCBI Taxonomy" id="2840684"/>
    <lineage>
        <taxon>Bacteria</taxon>
        <taxon>Bacillati</taxon>
        <taxon>Bacillota</taxon>
        <taxon>Negativicutes</taxon>
        <taxon>Acidaminococcales</taxon>
        <taxon>Acidaminococcaceae</taxon>
        <taxon>Acidaminococcaceae incertae sedis</taxon>
        <taxon>Candidatus Avacidaminococcus</taxon>
    </lineage>
</organism>
<evidence type="ECO:0000256" key="5">
    <source>
        <dbReference type="ARBA" id="ARBA00023136"/>
    </source>
</evidence>
<evidence type="ECO:0000256" key="1">
    <source>
        <dbReference type="ARBA" id="ARBA00004651"/>
    </source>
</evidence>
<dbReference type="InterPro" id="IPR001851">
    <property type="entry name" value="ABC_transp_permease"/>
</dbReference>
<feature type="transmembrane region" description="Helical" evidence="6">
    <location>
        <begin position="245"/>
        <end position="268"/>
    </location>
</feature>
<proteinExistence type="predicted"/>
<comment type="caution">
    <text evidence="7">The sequence shown here is derived from an EMBL/GenBank/DDBJ whole genome shotgun (WGS) entry which is preliminary data.</text>
</comment>
<dbReference type="PANTHER" id="PTHR47089">
    <property type="entry name" value="ABC TRANSPORTER, PERMEASE PROTEIN"/>
    <property type="match status" value="1"/>
</dbReference>
<dbReference type="Pfam" id="PF02653">
    <property type="entry name" value="BPD_transp_2"/>
    <property type="match status" value="1"/>
</dbReference>
<feature type="transmembrane region" description="Helical" evidence="6">
    <location>
        <begin position="150"/>
        <end position="169"/>
    </location>
</feature>
<sequence length="357" mass="38669">MKISIEKSLAQNKTMQIVVPILAVFLALLFCAVFLAVTGQNPVAVYQAMFAGALGSEYGVSETIVKMIPLALCGLGVAVAFRMQIWNIGAEGQFYMGACFATWVPLTFPQLPMPAMLPMMVVAAMLGGGLWGFIAGWFKTKWQVSETITTLMMNYIGILWVNYLVYGAWKDPQGLNFPLTAQFPEAALIPSFGALRVHYGIFAVLIFAAILWVMFKSSKWGYETLVIGSNPVAARYAGMNIRKNVLLVMFISGAISGLAGMVEVSGIVGRLQPGISPGYGYTAISVAWLARLNPLVIVIVAFLFAVIHVGGFMIQTMGIPEAVATMLQGAILFFVVGSEILTQYEIKFGVKGEKQDD</sequence>
<keyword evidence="5 6" id="KW-0472">Membrane</keyword>
<evidence type="ECO:0000313" key="8">
    <source>
        <dbReference type="Proteomes" id="UP000824099"/>
    </source>
</evidence>
<evidence type="ECO:0000256" key="2">
    <source>
        <dbReference type="ARBA" id="ARBA00022475"/>
    </source>
</evidence>
<reference evidence="7" key="2">
    <citation type="journal article" date="2021" name="PeerJ">
        <title>Extensive microbial diversity within the chicken gut microbiome revealed by metagenomics and culture.</title>
        <authorList>
            <person name="Gilroy R."/>
            <person name="Ravi A."/>
            <person name="Getino M."/>
            <person name="Pursley I."/>
            <person name="Horton D.L."/>
            <person name="Alikhan N.F."/>
            <person name="Baker D."/>
            <person name="Gharbi K."/>
            <person name="Hall N."/>
            <person name="Watson M."/>
            <person name="Adriaenssens E.M."/>
            <person name="Foster-Nyarko E."/>
            <person name="Jarju S."/>
            <person name="Secka A."/>
            <person name="Antonio M."/>
            <person name="Oren A."/>
            <person name="Chaudhuri R.R."/>
            <person name="La Ragione R."/>
            <person name="Hildebrand F."/>
            <person name="Pallen M.J."/>
        </authorList>
    </citation>
    <scope>NUCLEOTIDE SEQUENCE</scope>
    <source>
        <strain evidence="7">CHK160-1198</strain>
    </source>
</reference>